<dbReference type="PANTHER" id="PTHR22898">
    <property type="entry name" value="UNCHARACTERIZED GLYCOSOL TRANSFERASE-RELATED"/>
    <property type="match status" value="1"/>
</dbReference>
<reference evidence="5" key="1">
    <citation type="submission" date="2024-02" db="UniProtKB">
        <authorList>
            <consortium name="WormBaseParasite"/>
        </authorList>
    </citation>
    <scope>IDENTIFICATION</scope>
</reference>
<dbReference type="GO" id="GO:0005975">
    <property type="term" value="P:carbohydrate metabolic process"/>
    <property type="evidence" value="ECO:0007669"/>
    <property type="project" value="InterPro"/>
</dbReference>
<dbReference type="Proteomes" id="UP000887575">
    <property type="component" value="Unassembled WGS sequence"/>
</dbReference>
<organism evidence="4 5">
    <name type="scientific">Mesorhabditis belari</name>
    <dbReference type="NCBI Taxonomy" id="2138241"/>
    <lineage>
        <taxon>Eukaryota</taxon>
        <taxon>Metazoa</taxon>
        <taxon>Ecdysozoa</taxon>
        <taxon>Nematoda</taxon>
        <taxon>Chromadorea</taxon>
        <taxon>Rhabditida</taxon>
        <taxon>Rhabditina</taxon>
        <taxon>Rhabditomorpha</taxon>
        <taxon>Rhabditoidea</taxon>
        <taxon>Rhabditidae</taxon>
        <taxon>Mesorhabditinae</taxon>
        <taxon>Mesorhabditis</taxon>
    </lineage>
</organism>
<evidence type="ECO:0000313" key="4">
    <source>
        <dbReference type="Proteomes" id="UP000887575"/>
    </source>
</evidence>
<evidence type="ECO:0000256" key="1">
    <source>
        <dbReference type="ARBA" id="ARBA00022676"/>
    </source>
</evidence>
<dbReference type="AlphaFoldDB" id="A0AAF3EJX5"/>
<evidence type="ECO:0000256" key="2">
    <source>
        <dbReference type="ARBA" id="ARBA00022679"/>
    </source>
</evidence>
<name>A0AAF3EJX5_9BILA</name>
<dbReference type="GO" id="GO:0016020">
    <property type="term" value="C:membrane"/>
    <property type="evidence" value="ECO:0007669"/>
    <property type="project" value="InterPro"/>
</dbReference>
<keyword evidence="1" id="KW-0328">Glycosyltransferase</keyword>
<keyword evidence="4" id="KW-1185">Reference proteome</keyword>
<evidence type="ECO:0000313" key="5">
    <source>
        <dbReference type="WBParaSite" id="MBELARI_LOCUS14295"/>
    </source>
</evidence>
<dbReference type="PANTHER" id="PTHR22898:SF3">
    <property type="entry name" value="ALPHA-1,2-FUCOSYLTRANSFERASE-RELATED"/>
    <property type="match status" value="1"/>
</dbReference>
<keyword evidence="2" id="KW-0808">Transferase</keyword>
<dbReference type="Pfam" id="PF01531">
    <property type="entry name" value="Glyco_transf_11"/>
    <property type="match status" value="1"/>
</dbReference>
<dbReference type="WBParaSite" id="MBELARI_LOCUS14295">
    <property type="protein sequence ID" value="MBELARI_LOCUS14295"/>
    <property type="gene ID" value="MBELARI_LOCUS14295"/>
</dbReference>
<feature type="transmembrane region" description="Helical" evidence="3">
    <location>
        <begin position="12"/>
        <end position="31"/>
    </location>
</feature>
<proteinExistence type="predicted"/>
<keyword evidence="3" id="KW-1133">Transmembrane helix</keyword>
<sequence>MRRWHGVISSISRYHSIIFLLSLTITLFLWIDRGDQSDYPKVIPHGMRLAEKSDRRILAAQLIACDTTTGGGVGNVVFELIAFQEIARKLYRSPAIYSDSSTCLEKIATFVEHMPHLVDGFLIVKRPNVRFIDELMGSAELQRRLAFSNQLLDVAKSSVYPEKIDEQTHNICVHVRRGDFMKEKFHLESEADFTVDATKYLIRKMHKRGISQVRVFILGQDAAWARQIFAKASLRRKINLTVIHSPSYLPSMIDWAFAKLYCDTTLLTASISTYGYWMGAVSRGEEVFYRTKYSKFEPDFVVNLWPDNWKPIDY</sequence>
<accession>A0AAF3EJX5</accession>
<keyword evidence="3" id="KW-0812">Transmembrane</keyword>
<dbReference type="InterPro" id="IPR002516">
    <property type="entry name" value="Glyco_trans_11"/>
</dbReference>
<evidence type="ECO:0000256" key="3">
    <source>
        <dbReference type="SAM" id="Phobius"/>
    </source>
</evidence>
<dbReference type="GO" id="GO:0008107">
    <property type="term" value="F:galactoside 2-alpha-L-fucosyltransferase activity"/>
    <property type="evidence" value="ECO:0007669"/>
    <property type="project" value="InterPro"/>
</dbReference>
<keyword evidence="3" id="KW-0472">Membrane</keyword>
<evidence type="ECO:0008006" key="6">
    <source>
        <dbReference type="Google" id="ProtNLM"/>
    </source>
</evidence>
<protein>
    <recommendedName>
        <fullName evidence="6">L-Fucosyltransferase</fullName>
    </recommendedName>
</protein>
<dbReference type="InterPro" id="IPR052501">
    <property type="entry name" value="Alpha-1-2_FucT"/>
</dbReference>